<protein>
    <submittedName>
        <fullName evidence="3">Transmembrane protein 207</fullName>
    </submittedName>
</protein>
<dbReference type="PANTHER" id="PTHR36467:SF1">
    <property type="entry name" value="TRANSMEMBRANE PROTEIN 207"/>
    <property type="match status" value="1"/>
</dbReference>
<proteinExistence type="predicted"/>
<accession>A0ABM0RSG2</accession>
<keyword evidence="1" id="KW-1133">Transmembrane helix</keyword>
<evidence type="ECO:0000256" key="1">
    <source>
        <dbReference type="SAM" id="Phobius"/>
    </source>
</evidence>
<dbReference type="PANTHER" id="PTHR36467">
    <property type="entry name" value="TRANSMEMBRANE PROTEIN 207"/>
    <property type="match status" value="1"/>
</dbReference>
<evidence type="ECO:0000313" key="3">
    <source>
        <dbReference type="RefSeq" id="XP_008583553.1"/>
    </source>
</evidence>
<organism evidence="2 3">
    <name type="scientific">Galeopterus variegatus</name>
    <name type="common">Malayan flying lemur</name>
    <name type="synonym">Cynocephalus variegatus</name>
    <dbReference type="NCBI Taxonomy" id="482537"/>
    <lineage>
        <taxon>Eukaryota</taxon>
        <taxon>Metazoa</taxon>
        <taxon>Chordata</taxon>
        <taxon>Craniata</taxon>
        <taxon>Vertebrata</taxon>
        <taxon>Euteleostomi</taxon>
        <taxon>Mammalia</taxon>
        <taxon>Eutheria</taxon>
        <taxon>Euarchontoglires</taxon>
        <taxon>Dermoptera</taxon>
        <taxon>Cynocephalidae</taxon>
        <taxon>Galeopterus</taxon>
    </lineage>
</organism>
<dbReference type="GeneID" id="103600965"/>
<dbReference type="InterPro" id="IPR039490">
    <property type="entry name" value="TMEM207"/>
</dbReference>
<dbReference type="RefSeq" id="XP_008583553.1">
    <property type="nucleotide sequence ID" value="XM_008585331.1"/>
</dbReference>
<name>A0ABM0RSG2_GALVR</name>
<evidence type="ECO:0000313" key="2">
    <source>
        <dbReference type="Proteomes" id="UP000694923"/>
    </source>
</evidence>
<keyword evidence="2" id="KW-1185">Reference proteome</keyword>
<sequence>MSRSRPFSITSLISTTGTLCLPLFQSVLSDLPCEENETRVNCNDQHPNGWYIWFLLLIFLLALLCGVILFCLQCWLKRAQIDSPRRTMAVFAIGDLDPIYGTEAAVSPTAGIHLQIQNPELYPVPCFGTLGLPPPYEEILKTNRF</sequence>
<gene>
    <name evidence="3" type="primary">TMEM207</name>
</gene>
<reference evidence="3" key="1">
    <citation type="submission" date="2025-08" db="UniProtKB">
        <authorList>
            <consortium name="RefSeq"/>
        </authorList>
    </citation>
    <scope>IDENTIFICATION</scope>
</reference>
<keyword evidence="1" id="KW-0472">Membrane</keyword>
<keyword evidence="1 3" id="KW-0812">Transmembrane</keyword>
<dbReference type="Proteomes" id="UP000694923">
    <property type="component" value="Unplaced"/>
</dbReference>
<feature type="transmembrane region" description="Helical" evidence="1">
    <location>
        <begin position="53"/>
        <end position="76"/>
    </location>
</feature>